<feature type="transmembrane region" description="Helical" evidence="1">
    <location>
        <begin position="12"/>
        <end position="32"/>
    </location>
</feature>
<name>A0ABT9VK97_9BACI</name>
<gene>
    <name evidence="2" type="ORF">J2S06_000454</name>
</gene>
<organism evidence="2 3">
    <name type="scientific">Aeribacillus alveayuensis</name>
    <dbReference type="NCBI Taxonomy" id="279215"/>
    <lineage>
        <taxon>Bacteria</taxon>
        <taxon>Bacillati</taxon>
        <taxon>Bacillota</taxon>
        <taxon>Bacilli</taxon>
        <taxon>Bacillales</taxon>
        <taxon>Bacillaceae</taxon>
        <taxon>Aeribacillus</taxon>
    </lineage>
</organism>
<protein>
    <submittedName>
        <fullName evidence="2">Sugar phosphate permease</fullName>
    </submittedName>
</protein>
<comment type="caution">
    <text evidence="2">The sequence shown here is derived from an EMBL/GenBank/DDBJ whole genome shotgun (WGS) entry which is preliminary data.</text>
</comment>
<dbReference type="Proteomes" id="UP001225646">
    <property type="component" value="Unassembled WGS sequence"/>
</dbReference>
<accession>A0ABT9VK97</accession>
<evidence type="ECO:0000313" key="2">
    <source>
        <dbReference type="EMBL" id="MDQ0161384.1"/>
    </source>
</evidence>
<proteinExistence type="predicted"/>
<feature type="transmembrane region" description="Helical" evidence="1">
    <location>
        <begin position="70"/>
        <end position="88"/>
    </location>
</feature>
<dbReference type="InterPro" id="IPR020390">
    <property type="entry name" value="Uncharacterised_YqhV"/>
</dbReference>
<dbReference type="EMBL" id="JAUSTR010000001">
    <property type="protein sequence ID" value="MDQ0161384.1"/>
    <property type="molecule type" value="Genomic_DNA"/>
</dbReference>
<reference evidence="2 3" key="1">
    <citation type="submission" date="2023-07" db="EMBL/GenBank/DDBJ databases">
        <title>Genomic Encyclopedia of Type Strains, Phase IV (KMG-IV): sequencing the most valuable type-strain genomes for metagenomic binning, comparative biology and taxonomic classification.</title>
        <authorList>
            <person name="Goeker M."/>
        </authorList>
    </citation>
    <scope>NUCLEOTIDE SEQUENCE [LARGE SCALE GENOMIC DNA]</scope>
    <source>
        <strain evidence="2 3">DSM 19092</strain>
    </source>
</reference>
<keyword evidence="1" id="KW-0472">Membrane</keyword>
<evidence type="ECO:0000256" key="1">
    <source>
        <dbReference type="SAM" id="Phobius"/>
    </source>
</evidence>
<sequence>MNKLDPAVFSMAGLRFLSSMIELIAAILILLTNNVKKAVAINSILAMIGPFIFIITMTIGVFQLADQLSYSKLVLIFIGVCFILFGIFK</sequence>
<evidence type="ECO:0000313" key="3">
    <source>
        <dbReference type="Proteomes" id="UP001225646"/>
    </source>
</evidence>
<feature type="transmembrane region" description="Helical" evidence="1">
    <location>
        <begin position="44"/>
        <end position="64"/>
    </location>
</feature>
<dbReference type="RefSeq" id="WP_407638530.1">
    <property type="nucleotide sequence ID" value="NZ_JAUSTR010000001.1"/>
</dbReference>
<keyword evidence="3" id="KW-1185">Reference proteome</keyword>
<keyword evidence="1" id="KW-0812">Transmembrane</keyword>
<dbReference type="Pfam" id="PF10942">
    <property type="entry name" value="DUF2619"/>
    <property type="match status" value="1"/>
</dbReference>
<keyword evidence="1" id="KW-1133">Transmembrane helix</keyword>